<protein>
    <submittedName>
        <fullName evidence="2">Pseudaminic acid synthase</fullName>
    </submittedName>
</protein>
<dbReference type="STRING" id="966.BTA35_0200255"/>
<dbReference type="InterPro" id="IPR006190">
    <property type="entry name" value="SAF_AFP_Neu5Ac"/>
</dbReference>
<dbReference type="Gene3D" id="3.90.1210.10">
    <property type="entry name" value="Antifreeze-like/N-acetylneuraminic acid synthase C-terminal domain"/>
    <property type="match status" value="1"/>
</dbReference>
<dbReference type="PANTHER" id="PTHR42966">
    <property type="entry name" value="N-ACETYLNEURAMINATE SYNTHASE"/>
    <property type="match status" value="1"/>
</dbReference>
<dbReference type="PROSITE" id="PS50844">
    <property type="entry name" value="AFP_LIKE"/>
    <property type="match status" value="1"/>
</dbReference>
<keyword evidence="3" id="KW-1185">Reference proteome</keyword>
<dbReference type="InterPro" id="IPR036732">
    <property type="entry name" value="AFP_Neu5c_C_sf"/>
</dbReference>
<reference evidence="2" key="1">
    <citation type="submission" date="2017-02" db="EMBL/GenBank/DDBJ databases">
        <title>Draft Genome Sequence of the Salt Water Bacterium Oceanospirillum linum ATCC 11336.</title>
        <authorList>
            <person name="Trachtenberg A.M."/>
            <person name="Carney J.G."/>
            <person name="Linnane J.D."/>
            <person name="Rheaume B.A."/>
            <person name="Pitts N.L."/>
            <person name="Mykles D.L."/>
            <person name="Maclea K.S."/>
        </authorList>
    </citation>
    <scope>NUCLEOTIDE SEQUENCE [LARGE SCALE GENOMIC DNA]</scope>
    <source>
        <strain evidence="2">ATCC 11336</strain>
    </source>
</reference>
<evidence type="ECO:0000313" key="2">
    <source>
        <dbReference type="EMBL" id="OOV88031.1"/>
    </source>
</evidence>
<name>A0A1T1HDU1_OCELI</name>
<dbReference type="AlphaFoldDB" id="A0A1T1HDU1"/>
<dbReference type="InterPro" id="IPR020030">
    <property type="entry name" value="Pseudaminic_synth_PseI"/>
</dbReference>
<dbReference type="SUPFAM" id="SSF51569">
    <property type="entry name" value="Aldolase"/>
    <property type="match status" value="1"/>
</dbReference>
<dbReference type="InterPro" id="IPR051690">
    <property type="entry name" value="PseI-like"/>
</dbReference>
<gene>
    <name evidence="2" type="ORF">BTA35_0200255</name>
</gene>
<dbReference type="InterPro" id="IPR013132">
    <property type="entry name" value="PseI/NeuA/B-like_N"/>
</dbReference>
<dbReference type="InterPro" id="IPR057736">
    <property type="entry name" value="SAF_PseI/NeuA/NeuB"/>
</dbReference>
<dbReference type="Pfam" id="PF03102">
    <property type="entry name" value="NeuB"/>
    <property type="match status" value="1"/>
</dbReference>
<accession>A0A1T1HDU1</accession>
<dbReference type="EMBL" id="MTSD02000001">
    <property type="protein sequence ID" value="OOV88031.1"/>
    <property type="molecule type" value="Genomic_DNA"/>
</dbReference>
<dbReference type="InterPro" id="IPR013785">
    <property type="entry name" value="Aldolase_TIM"/>
</dbReference>
<dbReference type="Proteomes" id="UP000190064">
    <property type="component" value="Unassembled WGS sequence"/>
</dbReference>
<dbReference type="GO" id="GO:0047444">
    <property type="term" value="F:N-acylneuraminate-9-phosphate synthase activity"/>
    <property type="evidence" value="ECO:0007669"/>
    <property type="project" value="TreeGrafter"/>
</dbReference>
<sequence length="342" mass="37831">MKINGREIAPEHPPYLIAEMSNNHTLDLEKAFEMIRQAKHCGADAVKIQTYTADALTIDCHKPDFLIPDPLWQGKSYYDLYSEITMPPSWNKLLFEKAEEIGITLFSSPFDEASVNLLEDLNCPAYKIASFEAKDHYFLKQVAATGKPIIISTGISSLQDVEESLTILRDAGARDIAVLHCISSYPSQAEDMNVSVIGELAKLGVPVGLSDHSLEQIAPVLSVAYGASVIEKHFTLRRSDGGPDAAFSIEPDELKALRRQTELAWKAVGNPKALNEKRPGSHHGRSVYVVQDIRKGEILSPDNVRVIRPAFGLEPRHYEEVLGATANKDLERGTPLTLEDLM</sequence>
<dbReference type="GO" id="GO:0016051">
    <property type="term" value="P:carbohydrate biosynthetic process"/>
    <property type="evidence" value="ECO:0007669"/>
    <property type="project" value="InterPro"/>
</dbReference>
<feature type="domain" description="AFP-like" evidence="1">
    <location>
        <begin position="286"/>
        <end position="342"/>
    </location>
</feature>
<comment type="caution">
    <text evidence="2">The sequence shown here is derived from an EMBL/GenBank/DDBJ whole genome shotgun (WGS) entry which is preliminary data.</text>
</comment>
<dbReference type="PANTHER" id="PTHR42966:SF2">
    <property type="entry name" value="PSEUDAMINIC ACID SYNTHASE"/>
    <property type="match status" value="1"/>
</dbReference>
<dbReference type="Gene3D" id="3.20.20.70">
    <property type="entry name" value="Aldolase class I"/>
    <property type="match status" value="1"/>
</dbReference>
<dbReference type="RefSeq" id="WP_077242440.1">
    <property type="nucleotide sequence ID" value="NZ_FXTS01000001.1"/>
</dbReference>
<dbReference type="SUPFAM" id="SSF51269">
    <property type="entry name" value="AFP III-like domain"/>
    <property type="match status" value="1"/>
</dbReference>
<organism evidence="2 3">
    <name type="scientific">Oceanospirillum linum</name>
    <dbReference type="NCBI Taxonomy" id="966"/>
    <lineage>
        <taxon>Bacteria</taxon>
        <taxon>Pseudomonadati</taxon>
        <taxon>Pseudomonadota</taxon>
        <taxon>Gammaproteobacteria</taxon>
        <taxon>Oceanospirillales</taxon>
        <taxon>Oceanospirillaceae</taxon>
        <taxon>Oceanospirillum</taxon>
    </lineage>
</organism>
<dbReference type="SMART" id="SM00858">
    <property type="entry name" value="SAF"/>
    <property type="match status" value="1"/>
</dbReference>
<proteinExistence type="predicted"/>
<dbReference type="CDD" id="cd11615">
    <property type="entry name" value="SAF_NeuB_like"/>
    <property type="match status" value="1"/>
</dbReference>
<dbReference type="Pfam" id="PF08666">
    <property type="entry name" value="SAF"/>
    <property type="match status" value="1"/>
</dbReference>
<evidence type="ECO:0000259" key="1">
    <source>
        <dbReference type="PROSITE" id="PS50844"/>
    </source>
</evidence>
<evidence type="ECO:0000313" key="3">
    <source>
        <dbReference type="Proteomes" id="UP000190064"/>
    </source>
</evidence>
<dbReference type="NCBIfam" id="TIGR03586">
    <property type="entry name" value="PseI"/>
    <property type="match status" value="1"/>
</dbReference>
<dbReference type="InterPro" id="IPR013974">
    <property type="entry name" value="SAF"/>
</dbReference>